<evidence type="ECO:0000313" key="1">
    <source>
        <dbReference type="EMBL" id="MFD2968400.1"/>
    </source>
</evidence>
<accession>A0ABW6BFS1</accession>
<dbReference type="RefSeq" id="WP_320185614.1">
    <property type="nucleotide sequence ID" value="NZ_CP138332.1"/>
</dbReference>
<dbReference type="Proteomes" id="UP001597525">
    <property type="component" value="Unassembled WGS sequence"/>
</dbReference>
<comment type="caution">
    <text evidence="1">The sequence shown here is derived from an EMBL/GenBank/DDBJ whole genome shotgun (WGS) entry which is preliminary data.</text>
</comment>
<sequence length="217" mass="24971">MNTKLRFTQIIAPLITVHLEKNLKGTVTDKDFTADNRQEIGYSRDFDSQDGYYRKVSLLQPINRKQNLLIGLSSSFQKLIIFHSEAPKNSEYKAIWLGLEGKSSNDLYNRKRFTIKFENDIRLSRYTAIGTWTLRDDLKQPNSFKHYTFLGELESAVNLLFNLHRNISTGAGCQLTLQKSLKGEDILFFSNGDIASTQLNGVNGRRFMCFFLLNIKL</sequence>
<protein>
    <submittedName>
        <fullName evidence="1">Uncharacterized protein</fullName>
    </submittedName>
</protein>
<reference evidence="2" key="1">
    <citation type="journal article" date="2019" name="Int. J. Syst. Evol. Microbiol.">
        <title>The Global Catalogue of Microorganisms (GCM) 10K type strain sequencing project: providing services to taxonomists for standard genome sequencing and annotation.</title>
        <authorList>
            <consortium name="The Broad Institute Genomics Platform"/>
            <consortium name="The Broad Institute Genome Sequencing Center for Infectious Disease"/>
            <person name="Wu L."/>
            <person name="Ma J."/>
        </authorList>
    </citation>
    <scope>NUCLEOTIDE SEQUENCE [LARGE SCALE GENOMIC DNA]</scope>
    <source>
        <strain evidence="2">KCTC 22814</strain>
    </source>
</reference>
<proteinExistence type="predicted"/>
<name>A0ABW6BFS1_9SPHI</name>
<keyword evidence="2" id="KW-1185">Reference proteome</keyword>
<dbReference type="EMBL" id="JBHUPB010000008">
    <property type="protein sequence ID" value="MFD2968400.1"/>
    <property type="molecule type" value="Genomic_DNA"/>
</dbReference>
<gene>
    <name evidence="1" type="ORF">ACFS7Y_13450</name>
</gene>
<organism evidence="1 2">
    <name type="scientific">Sphingobacterium bambusae</name>
    <dbReference type="NCBI Taxonomy" id="662858"/>
    <lineage>
        <taxon>Bacteria</taxon>
        <taxon>Pseudomonadati</taxon>
        <taxon>Bacteroidota</taxon>
        <taxon>Sphingobacteriia</taxon>
        <taxon>Sphingobacteriales</taxon>
        <taxon>Sphingobacteriaceae</taxon>
        <taxon>Sphingobacterium</taxon>
    </lineage>
</organism>
<evidence type="ECO:0000313" key="2">
    <source>
        <dbReference type="Proteomes" id="UP001597525"/>
    </source>
</evidence>